<proteinExistence type="predicted"/>
<sequence length="59" mass="6741">MSEGQRAANAALDRAESARARVRARARDVRAEAEEWRRIRERNHLAELIRRTVLGEEGG</sequence>
<dbReference type="Pfam" id="PF24596">
    <property type="entry name" value="DUF7620"/>
    <property type="match status" value="1"/>
</dbReference>
<dbReference type="InterPro" id="IPR056037">
    <property type="entry name" value="DUF7620"/>
</dbReference>
<dbReference type="Proteomes" id="UP001180489">
    <property type="component" value="Unassembled WGS sequence"/>
</dbReference>
<evidence type="ECO:0000313" key="2">
    <source>
        <dbReference type="Proteomes" id="UP001180489"/>
    </source>
</evidence>
<gene>
    <name evidence="1" type="ORF">RM863_35365</name>
</gene>
<protein>
    <submittedName>
        <fullName evidence="1">Uncharacterized protein</fullName>
    </submittedName>
</protein>
<name>A0ABU2UWL8_9ACTN</name>
<accession>A0ABU2UWL8</accession>
<dbReference type="EMBL" id="JAVRFF010000061">
    <property type="protein sequence ID" value="MDT0477415.1"/>
    <property type="molecule type" value="Genomic_DNA"/>
</dbReference>
<comment type="caution">
    <text evidence="1">The sequence shown here is derived from an EMBL/GenBank/DDBJ whole genome shotgun (WGS) entry which is preliminary data.</text>
</comment>
<organism evidence="1 2">
    <name type="scientific">Streptomyces hintoniae</name>
    <dbReference type="NCBI Taxonomy" id="3075521"/>
    <lineage>
        <taxon>Bacteria</taxon>
        <taxon>Bacillati</taxon>
        <taxon>Actinomycetota</taxon>
        <taxon>Actinomycetes</taxon>
        <taxon>Kitasatosporales</taxon>
        <taxon>Streptomycetaceae</taxon>
        <taxon>Streptomyces</taxon>
    </lineage>
</organism>
<evidence type="ECO:0000313" key="1">
    <source>
        <dbReference type="EMBL" id="MDT0477415.1"/>
    </source>
</evidence>
<reference evidence="1" key="1">
    <citation type="submission" date="2024-05" db="EMBL/GenBank/DDBJ databases">
        <title>30 novel species of actinomycetes from the DSMZ collection.</title>
        <authorList>
            <person name="Nouioui I."/>
        </authorList>
    </citation>
    <scope>NUCLEOTIDE SEQUENCE</scope>
    <source>
        <strain evidence="1">DSM 41014</strain>
    </source>
</reference>
<keyword evidence="2" id="KW-1185">Reference proteome</keyword>
<dbReference type="RefSeq" id="WP_311637622.1">
    <property type="nucleotide sequence ID" value="NZ_JAVRFF010000061.1"/>
</dbReference>